<gene>
    <name evidence="3" type="ORF">C7B47_09455</name>
</gene>
<dbReference type="AlphaFoldDB" id="A0A2T2WXJ1"/>
<dbReference type="InterPro" id="IPR006099">
    <property type="entry name" value="MeMalonylCoA_mutase_a/b_cat"/>
</dbReference>
<evidence type="ECO:0000256" key="1">
    <source>
        <dbReference type="ARBA" id="ARBA00023235"/>
    </source>
</evidence>
<dbReference type="EMBL" id="PXYX01000017">
    <property type="protein sequence ID" value="PSR26953.1"/>
    <property type="molecule type" value="Genomic_DNA"/>
</dbReference>
<keyword evidence="1" id="KW-0413">Isomerase</keyword>
<dbReference type="Gene3D" id="3.20.20.240">
    <property type="entry name" value="Methylmalonyl-CoA mutase"/>
    <property type="match status" value="1"/>
</dbReference>
<dbReference type="SUPFAM" id="SSF51703">
    <property type="entry name" value="Cobalamin (vitamin B12)-dependent enzymes"/>
    <property type="match status" value="1"/>
</dbReference>
<reference evidence="3 4" key="1">
    <citation type="journal article" date="2014" name="BMC Genomics">
        <title>Comparison of environmental and isolate Sulfobacillus genomes reveals diverse carbon, sulfur, nitrogen, and hydrogen metabolisms.</title>
        <authorList>
            <person name="Justice N.B."/>
            <person name="Norman A."/>
            <person name="Brown C.T."/>
            <person name="Singh A."/>
            <person name="Thomas B.C."/>
            <person name="Banfield J.F."/>
        </authorList>
    </citation>
    <scope>NUCLEOTIDE SEQUENCE [LARGE SCALE GENOMIC DNA]</scope>
    <source>
        <strain evidence="3">AMDSBA5</strain>
    </source>
</reference>
<dbReference type="PANTHER" id="PTHR48101:SF1">
    <property type="entry name" value="METHYLMALONYL-COA MUTASE, LARGE SUBUNIT"/>
    <property type="match status" value="1"/>
</dbReference>
<dbReference type="InterPro" id="IPR006098">
    <property type="entry name" value="MMCoA_mutase_a_cat"/>
</dbReference>
<dbReference type="Proteomes" id="UP000242705">
    <property type="component" value="Unassembled WGS sequence"/>
</dbReference>
<organism evidence="3 4">
    <name type="scientific">Sulfobacillus thermosulfidooxidans</name>
    <dbReference type="NCBI Taxonomy" id="28034"/>
    <lineage>
        <taxon>Bacteria</taxon>
        <taxon>Bacillati</taxon>
        <taxon>Bacillota</taxon>
        <taxon>Clostridia</taxon>
        <taxon>Eubacteriales</taxon>
        <taxon>Clostridiales Family XVII. Incertae Sedis</taxon>
        <taxon>Sulfobacillus</taxon>
    </lineage>
</organism>
<evidence type="ECO:0000313" key="4">
    <source>
        <dbReference type="Proteomes" id="UP000242705"/>
    </source>
</evidence>
<feature type="domain" description="Methylmalonyl-CoA mutase alpha/beta chain catalytic" evidence="2">
    <location>
        <begin position="29"/>
        <end position="541"/>
    </location>
</feature>
<dbReference type="GO" id="GO:0004494">
    <property type="term" value="F:methylmalonyl-CoA mutase activity"/>
    <property type="evidence" value="ECO:0007669"/>
    <property type="project" value="InterPro"/>
</dbReference>
<dbReference type="PANTHER" id="PTHR48101">
    <property type="entry name" value="METHYLMALONYL-COA MUTASE, MITOCHONDRIAL-RELATED"/>
    <property type="match status" value="1"/>
</dbReference>
<protein>
    <submittedName>
        <fullName evidence="3">Methylmalonyl-CoA mutase</fullName>
    </submittedName>
</protein>
<evidence type="ECO:0000259" key="2">
    <source>
        <dbReference type="Pfam" id="PF01642"/>
    </source>
</evidence>
<dbReference type="InterPro" id="IPR016176">
    <property type="entry name" value="Cbl-dep_enz_cat"/>
</dbReference>
<dbReference type="NCBIfam" id="TIGR00641">
    <property type="entry name" value="acid_CoA_mut_N"/>
    <property type="match status" value="1"/>
</dbReference>
<comment type="caution">
    <text evidence="3">The sequence shown here is derived from an EMBL/GenBank/DDBJ whole genome shotgun (WGS) entry which is preliminary data.</text>
</comment>
<dbReference type="CDD" id="cd03680">
    <property type="entry name" value="MM_CoA_mutase_ICM_like"/>
    <property type="match status" value="1"/>
</dbReference>
<evidence type="ECO:0000313" key="3">
    <source>
        <dbReference type="EMBL" id="PSR26953.1"/>
    </source>
</evidence>
<proteinExistence type="predicted"/>
<name>A0A2T2WXJ1_SULTH</name>
<dbReference type="Pfam" id="PF01642">
    <property type="entry name" value="MM_CoA_mutase"/>
    <property type="match status" value="1"/>
</dbReference>
<sequence>MAIEAFHHSQALRPGPSGDPYQGHRTFRTLSGIPIKETYTPDDLPPQHLIGSPGQYPFTRGIHTTMYRGRYWTMRQFAGFGTAKETNARFRYLLEQGQTGLSVAFDMPTLMGYDSDDPHSLGEVGREGVAIDHVGDMERLFQDIPLDKVSTSMTINGPAPIIWAMYLVAAERQGVDWTQLRGTLQADILKEYIAQKEWIFPPKPSMRLIVDMMAYATRYVPQWNSISISGYHIREAGSTAAQELAFTLADGFAYVEAGIKAGLDVDVFAPRLSFFFNAHIDFFEEIAKFRAARRIWARHMKEIYGAKNPKSWMMRFHTQTAGCSLTAQQPENNIVRTAYEALAAVLGGTQSLHTNSMDEVLSLPTEKAVKIALRTQQILAYETGVANTVDPLAGSYFVEALTTQMEEQAEEYFARIEEQGGVLECIENGYLQREIADAAYRYQKELENHEQILVGVNAFVEPPNEESIPLLRIDPAVEKDQVESLVAWRKNRQDSAVKQALQALQEACLTPDGEIMPHIIEAVRQGATEGEIVTVMKAVFGTWRERPVF</sequence>
<accession>A0A2T2WXJ1</accession>
<dbReference type="GO" id="GO:0031419">
    <property type="term" value="F:cobalamin binding"/>
    <property type="evidence" value="ECO:0007669"/>
    <property type="project" value="InterPro"/>
</dbReference>